<accession>A0A2A9CMG2</accession>
<protein>
    <submittedName>
        <fullName evidence="5">Nitroreductase</fullName>
    </submittedName>
</protein>
<dbReference type="InterPro" id="IPR029479">
    <property type="entry name" value="Nitroreductase"/>
</dbReference>
<evidence type="ECO:0000256" key="1">
    <source>
        <dbReference type="ARBA" id="ARBA00022630"/>
    </source>
</evidence>
<dbReference type="InterPro" id="IPR000415">
    <property type="entry name" value="Nitroreductase-like"/>
</dbReference>
<dbReference type="SUPFAM" id="SSF55469">
    <property type="entry name" value="FMN-dependent nitroreductase-like"/>
    <property type="match status" value="1"/>
</dbReference>
<keyword evidence="1" id="KW-0285">Flavoprotein</keyword>
<reference evidence="5 6" key="1">
    <citation type="submission" date="2017-10" db="EMBL/GenBank/DDBJ databases">
        <title>Sequencing the genomes of 1000 actinobacteria strains.</title>
        <authorList>
            <person name="Klenk H.-P."/>
        </authorList>
    </citation>
    <scope>NUCLEOTIDE SEQUENCE [LARGE SCALE GENOMIC DNA]</scope>
    <source>
        <strain evidence="5 6">DSM 15597</strain>
    </source>
</reference>
<evidence type="ECO:0000313" key="5">
    <source>
        <dbReference type="EMBL" id="PFG15594.1"/>
    </source>
</evidence>
<evidence type="ECO:0000313" key="6">
    <source>
        <dbReference type="Proteomes" id="UP000226079"/>
    </source>
</evidence>
<dbReference type="AlphaFoldDB" id="A0A2A9CMG2"/>
<dbReference type="Gene3D" id="3.40.109.10">
    <property type="entry name" value="NADH Oxidase"/>
    <property type="match status" value="1"/>
</dbReference>
<proteinExistence type="predicted"/>
<dbReference type="Proteomes" id="UP000226079">
    <property type="component" value="Unassembled WGS sequence"/>
</dbReference>
<evidence type="ECO:0000259" key="4">
    <source>
        <dbReference type="Pfam" id="PF00881"/>
    </source>
</evidence>
<keyword evidence="2" id="KW-0288">FMN</keyword>
<evidence type="ECO:0000256" key="3">
    <source>
        <dbReference type="ARBA" id="ARBA00023002"/>
    </source>
</evidence>
<dbReference type="InterPro" id="IPR050627">
    <property type="entry name" value="Nitroreductase/BluB"/>
</dbReference>
<dbReference type="PANTHER" id="PTHR23026">
    <property type="entry name" value="NADPH NITROREDUCTASE"/>
    <property type="match status" value="1"/>
</dbReference>
<organism evidence="5 6">
    <name type="scientific">Propionicimonas paludicola</name>
    <dbReference type="NCBI Taxonomy" id="185243"/>
    <lineage>
        <taxon>Bacteria</taxon>
        <taxon>Bacillati</taxon>
        <taxon>Actinomycetota</taxon>
        <taxon>Actinomycetes</taxon>
        <taxon>Propionibacteriales</taxon>
        <taxon>Nocardioidaceae</taxon>
        <taxon>Propionicimonas</taxon>
    </lineage>
</organism>
<evidence type="ECO:0000256" key="2">
    <source>
        <dbReference type="ARBA" id="ARBA00022643"/>
    </source>
</evidence>
<name>A0A2A9CMG2_9ACTN</name>
<feature type="domain" description="Nitroreductase" evidence="4">
    <location>
        <begin position="11"/>
        <end position="216"/>
    </location>
</feature>
<keyword evidence="6" id="KW-1185">Reference proteome</keyword>
<gene>
    <name evidence="5" type="ORF">ATK74_0114</name>
</gene>
<dbReference type="GO" id="GO:0016491">
    <property type="term" value="F:oxidoreductase activity"/>
    <property type="evidence" value="ECO:0007669"/>
    <property type="project" value="UniProtKB-KW"/>
</dbReference>
<dbReference type="CDD" id="cd02136">
    <property type="entry name" value="PnbA_NfnB-like"/>
    <property type="match status" value="1"/>
</dbReference>
<comment type="caution">
    <text evidence="5">The sequence shown here is derived from an EMBL/GenBank/DDBJ whole genome shotgun (WGS) entry which is preliminary data.</text>
</comment>
<keyword evidence="3" id="KW-0560">Oxidoreductase</keyword>
<dbReference type="RefSeq" id="WP_098459211.1">
    <property type="nucleotide sequence ID" value="NZ_PDJC01000001.1"/>
</dbReference>
<sequence length="238" mass="26794">MQSKDFSELVQARYSVRDFRPDPIPADVLAEILDDARHAPSWSNTRPYLLAVASGDRTDRLRAAYLARFDESLELRHRERGAFLRAWLRRTLPDGDFPTWKRYPDELRKRSVKVGVGLYQQLGIVRGDRDGRDAHARRNLAFFGAPTVAFLLVHEDLLPFSAHDGGLMLQTLMLSATAHGVGSCAMGELATWRSPLETEFDLDPKYKLVTGLALGYPSDAPVNQFRAEHLPVPQAPTR</sequence>
<dbReference type="PANTHER" id="PTHR23026:SF90">
    <property type="entry name" value="IODOTYROSINE DEIODINASE 1"/>
    <property type="match status" value="1"/>
</dbReference>
<dbReference type="Pfam" id="PF00881">
    <property type="entry name" value="Nitroreductase"/>
    <property type="match status" value="1"/>
</dbReference>
<dbReference type="EMBL" id="PDJC01000001">
    <property type="protein sequence ID" value="PFG15594.1"/>
    <property type="molecule type" value="Genomic_DNA"/>
</dbReference>
<dbReference type="OrthoDB" id="9798230at2"/>